<organism evidence="2 3">
    <name type="scientific">Collinsella ihumii</name>
    <dbReference type="NCBI Taxonomy" id="1720204"/>
    <lineage>
        <taxon>Bacteria</taxon>
        <taxon>Bacillati</taxon>
        <taxon>Actinomycetota</taxon>
        <taxon>Coriobacteriia</taxon>
        <taxon>Coriobacteriales</taxon>
        <taxon>Coriobacteriaceae</taxon>
        <taxon>Collinsella</taxon>
    </lineage>
</organism>
<dbReference type="Proteomes" id="UP001168505">
    <property type="component" value="Unassembled WGS sequence"/>
</dbReference>
<gene>
    <name evidence="2" type="ORF">QVN40_03630</name>
</gene>
<comment type="caution">
    <text evidence="2">The sequence shown here is derived from an EMBL/GenBank/DDBJ whole genome shotgun (WGS) entry which is preliminary data.</text>
</comment>
<dbReference type="EMBL" id="JAUEIR010000003">
    <property type="protein sequence ID" value="MDN0068795.1"/>
    <property type="molecule type" value="Genomic_DNA"/>
</dbReference>
<keyword evidence="1" id="KW-0472">Membrane</keyword>
<accession>A0AAW7JW46</accession>
<reference evidence="2" key="2">
    <citation type="submission" date="2023-08" db="EMBL/GenBank/DDBJ databases">
        <title>Identification and characterization of horizontal gene transfer across gut microbiota members of farm animals based on homology search.</title>
        <authorList>
            <person name="Schwarzerova J."/>
            <person name="Nykrynova M."/>
            <person name="Jureckova K."/>
            <person name="Cejkova D."/>
            <person name="Rychlik I."/>
        </authorList>
    </citation>
    <scope>NUCLEOTIDE SEQUENCE</scope>
    <source>
        <strain evidence="2">15_COKtk</strain>
    </source>
</reference>
<evidence type="ECO:0000313" key="2">
    <source>
        <dbReference type="EMBL" id="MDN0068795.1"/>
    </source>
</evidence>
<dbReference type="AlphaFoldDB" id="A0AAW7JW46"/>
<reference evidence="2" key="1">
    <citation type="submission" date="2023-06" db="EMBL/GenBank/DDBJ databases">
        <authorList>
            <person name="Zeman M."/>
            <person name="Kubasova T."/>
            <person name="Jahodarova E."/>
            <person name="Nykrynova M."/>
            <person name="Rychlik I."/>
        </authorList>
    </citation>
    <scope>NUCLEOTIDE SEQUENCE</scope>
    <source>
        <strain evidence="2">15_COKtk</strain>
    </source>
</reference>
<dbReference type="Pfam" id="PF13432">
    <property type="entry name" value="TPR_16"/>
    <property type="match status" value="2"/>
</dbReference>
<dbReference type="Gene3D" id="1.25.40.10">
    <property type="entry name" value="Tetratricopeptide repeat domain"/>
    <property type="match status" value="2"/>
</dbReference>
<feature type="transmembrane region" description="Helical" evidence="1">
    <location>
        <begin position="20"/>
        <end position="40"/>
    </location>
</feature>
<keyword evidence="1" id="KW-0812">Transmembrane</keyword>
<dbReference type="InterPro" id="IPR019734">
    <property type="entry name" value="TPR_rpt"/>
</dbReference>
<dbReference type="RefSeq" id="WP_289826800.1">
    <property type="nucleotide sequence ID" value="NZ_JAUEIR010000003.1"/>
</dbReference>
<proteinExistence type="predicted"/>
<evidence type="ECO:0000256" key="1">
    <source>
        <dbReference type="SAM" id="Phobius"/>
    </source>
</evidence>
<dbReference type="SUPFAM" id="SSF81901">
    <property type="entry name" value="HCP-like"/>
    <property type="match status" value="1"/>
</dbReference>
<dbReference type="SMART" id="SM00028">
    <property type="entry name" value="TPR"/>
    <property type="match status" value="3"/>
</dbReference>
<dbReference type="InterPro" id="IPR011990">
    <property type="entry name" value="TPR-like_helical_dom_sf"/>
</dbReference>
<sequence length="235" mass="26121">MGITLKDRLDDVEYKGRRLIWLAIYVATVVAIGFFLHNNIGSIYKFGMSIGSIFCKSQYAKSLFDGEDYSDAYPLFAEVSDEGYDNALIYAGICKERLGEYAQAAELYEQAYQTDIYSNESDYYTLAYSIACCYFNSGDYINALSWADNSTKGNLSEGFNLAGWCHFQLGDTNSAIDSFTTAIDLGYTEGLYGLGCCHERNGDKILAADCYRQAAQAGSQSAKERLEELELTEGQ</sequence>
<keyword evidence="1" id="KW-1133">Transmembrane helix</keyword>
<protein>
    <submittedName>
        <fullName evidence="2">Tetratricopeptide repeat protein</fullName>
    </submittedName>
</protein>
<evidence type="ECO:0000313" key="3">
    <source>
        <dbReference type="Proteomes" id="UP001168505"/>
    </source>
</evidence>
<name>A0AAW7JW46_9ACTN</name>